<accession>Q3JM19</accession>
<feature type="compositionally biased region" description="Basic and acidic residues" evidence="1">
    <location>
        <begin position="96"/>
        <end position="106"/>
    </location>
</feature>
<gene>
    <name evidence="3" type="ordered locus">BURPS1710b_A0225</name>
</gene>
<evidence type="ECO:0000256" key="1">
    <source>
        <dbReference type="SAM" id="MobiDB-lite"/>
    </source>
</evidence>
<dbReference type="GO" id="GO:0032259">
    <property type="term" value="P:methylation"/>
    <property type="evidence" value="ECO:0007669"/>
    <property type="project" value="UniProtKB-KW"/>
</dbReference>
<feature type="compositionally biased region" description="Basic and acidic residues" evidence="1">
    <location>
        <begin position="219"/>
        <end position="241"/>
    </location>
</feature>
<feature type="region of interest" description="Disordered" evidence="1">
    <location>
        <begin position="13"/>
        <end position="45"/>
    </location>
</feature>
<feature type="compositionally biased region" description="Low complexity" evidence="1">
    <location>
        <begin position="184"/>
        <end position="202"/>
    </location>
</feature>
<dbReference type="CDD" id="cd06588">
    <property type="entry name" value="PhnB_like"/>
    <property type="match status" value="1"/>
</dbReference>
<evidence type="ECO:0000259" key="2">
    <source>
        <dbReference type="Pfam" id="PF06983"/>
    </source>
</evidence>
<reference evidence="3 4" key="1">
    <citation type="submission" date="2005-09" db="EMBL/GenBank/DDBJ databases">
        <authorList>
            <person name="Woods D.E."/>
            <person name="Nierman W.C."/>
        </authorList>
    </citation>
    <scope>NUCLEOTIDE SEQUENCE [LARGE SCALE GENOMIC DNA]</scope>
    <source>
        <strain evidence="3 4">1710b</strain>
    </source>
</reference>
<dbReference type="GO" id="GO:0008168">
    <property type="term" value="F:methyltransferase activity"/>
    <property type="evidence" value="ECO:0007669"/>
    <property type="project" value="UniProtKB-KW"/>
</dbReference>
<dbReference type="SUPFAM" id="SSF54593">
    <property type="entry name" value="Glyoxalase/Bleomycin resistance protein/Dihydroxybiphenyl dioxygenase"/>
    <property type="match status" value="1"/>
</dbReference>
<keyword evidence="3" id="KW-0830">Ubiquinone</keyword>
<feature type="compositionally biased region" description="Basic and acidic residues" evidence="1">
    <location>
        <begin position="139"/>
        <end position="183"/>
    </location>
</feature>
<dbReference type="PANTHER" id="PTHR33990:SF2">
    <property type="entry name" value="PHNB-LIKE DOMAIN-CONTAINING PROTEIN"/>
    <property type="match status" value="1"/>
</dbReference>
<organism evidence="3 4">
    <name type="scientific">Burkholderia pseudomallei (strain 1710b)</name>
    <dbReference type="NCBI Taxonomy" id="320372"/>
    <lineage>
        <taxon>Bacteria</taxon>
        <taxon>Pseudomonadati</taxon>
        <taxon>Pseudomonadota</taxon>
        <taxon>Betaproteobacteria</taxon>
        <taxon>Burkholderiales</taxon>
        <taxon>Burkholderiaceae</taxon>
        <taxon>Burkholderia</taxon>
        <taxon>pseudomallei group</taxon>
    </lineage>
</organism>
<feature type="compositionally biased region" description="Basic residues" evidence="1">
    <location>
        <begin position="66"/>
        <end position="75"/>
    </location>
</feature>
<keyword evidence="3" id="KW-0808">Transferase</keyword>
<dbReference type="EMBL" id="CP000125">
    <property type="protein sequence ID" value="ABA52911.1"/>
    <property type="molecule type" value="Genomic_DNA"/>
</dbReference>
<dbReference type="EnsemblBacteria" id="ABA52911">
    <property type="protein sequence ID" value="ABA52911"/>
    <property type="gene ID" value="BURPS1710b_A0225"/>
</dbReference>
<evidence type="ECO:0000313" key="4">
    <source>
        <dbReference type="Proteomes" id="UP000002700"/>
    </source>
</evidence>
<feature type="region of interest" description="Disordered" evidence="1">
    <location>
        <begin position="66"/>
        <end position="249"/>
    </location>
</feature>
<name>Q3JM19_BURP1</name>
<dbReference type="HOGENOM" id="CLU_465166_0_0_4"/>
<feature type="compositionally biased region" description="Basic and acidic residues" evidence="1">
    <location>
        <begin position="305"/>
        <end position="327"/>
    </location>
</feature>
<dbReference type="Gene3D" id="3.10.180.10">
    <property type="entry name" value="2,3-Dihydroxybiphenyl 1,2-Dioxygenase, domain 1"/>
    <property type="match status" value="1"/>
</dbReference>
<feature type="compositionally biased region" description="Basic residues" evidence="1">
    <location>
        <begin position="13"/>
        <end position="30"/>
    </location>
</feature>
<dbReference type="InterPro" id="IPR029068">
    <property type="entry name" value="Glyas_Bleomycin-R_OHBP_Dase"/>
</dbReference>
<proteinExistence type="predicted"/>
<dbReference type="PANTHER" id="PTHR33990">
    <property type="entry name" value="PROTEIN YJDN-RELATED"/>
    <property type="match status" value="1"/>
</dbReference>
<evidence type="ECO:0000313" key="3">
    <source>
        <dbReference type="EMBL" id="ABA52911.1"/>
    </source>
</evidence>
<protein>
    <submittedName>
        <fullName evidence="3">3-demethylubiquinone-9 3-methyltransferase family</fullName>
    </submittedName>
</protein>
<dbReference type="InterPro" id="IPR028973">
    <property type="entry name" value="PhnB-like"/>
</dbReference>
<keyword evidence="3" id="KW-0489">Methyltransferase</keyword>
<dbReference type="KEGG" id="bpm:BURPS1710b_A0225"/>
<feature type="region of interest" description="Disordered" evidence="1">
    <location>
        <begin position="284"/>
        <end position="327"/>
    </location>
</feature>
<feature type="compositionally biased region" description="Basic and acidic residues" evidence="1">
    <location>
        <begin position="31"/>
        <end position="45"/>
    </location>
</feature>
<sequence>MLWYRKLRIRQARPRRVRPRHAGAGRGRRAGKAETGDETRNDHSNLWRGHVRHGVRLSLRARFGGRARRCRRRGRMGGGPRRAAGRIPVAALQSGARRERALDARAPRSAGDVPRIPARGFALDADRAAGRRAARGRQRRDVQPRPGGLRDRDDVGVRRSPDDGDRAREAAALDRHVARERAAGRALPLARRAADPSAARSGGFDDAHRAAREHRCRPDRRSLPVRAPEREPRATERDAPHAHAAAAHARAGAGFDLPAAREAARVAVVRGRAGAARIDRGVLGRARGSGGPHRADQAAAGGDRVAARRAEQPDAVHADARHGDRAADQYRRRLLRDERRRHSVLGEQARVLDDGAARRGVHRARRVVDVLAARGPVAIRAAPAATGAAAGNGARHFPRDVSIPAGSTVVCVAACDSRMHRSDPDRRFAMAIQKITPFLWYSTQAEEAAAFYAGVFPDSRVARVTAVPGTGSTKLVEFVLFGQPFFAMSHPRTESFNHAISFLVSCRDQAELDRYWSALLEGGGSPDDCGWLRDRFGVSWQIVPDDLIAMMADPDPVKAARVAGAMMSMRKFDVAALRAAYAGAAG</sequence>
<dbReference type="AlphaFoldDB" id="Q3JM19"/>
<feature type="domain" description="PhnB-like" evidence="2">
    <location>
        <begin position="433"/>
        <end position="543"/>
    </location>
</feature>
<dbReference type="Pfam" id="PF06983">
    <property type="entry name" value="3-dmu-9_3-mt"/>
    <property type="match status" value="1"/>
</dbReference>
<dbReference type="Proteomes" id="UP000002700">
    <property type="component" value="Chromosome II"/>
</dbReference>